<feature type="region of interest" description="Disordered" evidence="1">
    <location>
        <begin position="61"/>
        <end position="127"/>
    </location>
</feature>
<name>A0A9N6YK66_MELGA</name>
<reference evidence="3" key="1">
    <citation type="journal article" date="2023" name="PLoS ONE">
        <title>Identification of GC-rich LAT genes in birds.</title>
        <authorList>
            <person name="Janusova S."/>
            <person name="Krchlikova V."/>
            <person name="Hron T."/>
            <person name="Elleder D."/>
            <person name="Stepanek O."/>
        </authorList>
    </citation>
    <scope>NUCLEOTIDE SEQUENCE</scope>
</reference>
<dbReference type="GO" id="GO:0016020">
    <property type="term" value="C:membrane"/>
    <property type="evidence" value="ECO:0007669"/>
    <property type="project" value="InterPro"/>
</dbReference>
<gene>
    <name evidence="3" type="primary">LAT</name>
</gene>
<evidence type="ECO:0000256" key="1">
    <source>
        <dbReference type="SAM" id="MobiDB-lite"/>
    </source>
</evidence>
<feature type="chain" id="PRO_5040501360" evidence="2">
    <location>
        <begin position="25"/>
        <end position="223"/>
    </location>
</feature>
<organism evidence="3">
    <name type="scientific">Meleagris gallopavo</name>
    <name type="common">Wild turkey</name>
    <dbReference type="NCBI Taxonomy" id="9103"/>
    <lineage>
        <taxon>Eukaryota</taxon>
        <taxon>Metazoa</taxon>
        <taxon>Chordata</taxon>
        <taxon>Craniata</taxon>
        <taxon>Vertebrata</taxon>
        <taxon>Euteleostomi</taxon>
        <taxon>Archelosauria</taxon>
        <taxon>Archosauria</taxon>
        <taxon>Dinosauria</taxon>
        <taxon>Saurischia</taxon>
        <taxon>Theropoda</taxon>
        <taxon>Coelurosauria</taxon>
        <taxon>Aves</taxon>
        <taxon>Neognathae</taxon>
        <taxon>Galloanserae</taxon>
        <taxon>Galliformes</taxon>
        <taxon>Phasianidae</taxon>
        <taxon>Meleagridinae</taxon>
        <taxon>Meleagris</taxon>
    </lineage>
</organism>
<keyword evidence="2" id="KW-0732">Signal</keyword>
<dbReference type="Pfam" id="PF15234">
    <property type="entry name" value="LAT"/>
    <property type="match status" value="1"/>
</dbReference>
<sequence length="223" mass="24031">MEALWGSALLVAVLLLTAALCVRCHRQRGPGAPLDAPRDKPMSEQPQSSFQILPIVRYPSHVPPQARGAAPETILNPNPNPNLHLSWVTRGHGDAGSPQFSQQRRVSASRPEPDRGSPTCAPESEDDYSNEVYASGYVKVLPDPQDAAQHNHSSAAELSGATPPEQYENVPDVSRRSLDDSLEYINVPTTTSSPASRFGSDRDSDADGPDYENVTPPRPPGPP</sequence>
<protein>
    <submittedName>
        <fullName evidence="3">Linker for activation of T cells</fullName>
    </submittedName>
</protein>
<dbReference type="GO" id="GO:0007165">
    <property type="term" value="P:signal transduction"/>
    <property type="evidence" value="ECO:0007669"/>
    <property type="project" value="InterPro"/>
</dbReference>
<dbReference type="InterPro" id="IPR008359">
    <property type="entry name" value="Linker_for_activat_Tcells_prot"/>
</dbReference>
<dbReference type="EMBL" id="BK061379">
    <property type="protein sequence ID" value="DBA07031.1"/>
    <property type="molecule type" value="mRNA"/>
</dbReference>
<accession>A0A9N6YK66</accession>
<feature type="signal peptide" evidence="2">
    <location>
        <begin position="1"/>
        <end position="24"/>
    </location>
</feature>
<proteinExistence type="evidence at transcript level"/>
<dbReference type="AlphaFoldDB" id="A0A9N6YK66"/>
<evidence type="ECO:0000256" key="2">
    <source>
        <dbReference type="SAM" id="SignalP"/>
    </source>
</evidence>
<evidence type="ECO:0000313" key="3">
    <source>
        <dbReference type="EMBL" id="DBA07031.1"/>
    </source>
</evidence>
<feature type="region of interest" description="Disordered" evidence="1">
    <location>
        <begin position="144"/>
        <end position="223"/>
    </location>
</feature>